<dbReference type="EMBL" id="LR862151">
    <property type="protein sequence ID" value="CAD1833705.1"/>
    <property type="molecule type" value="Genomic_DNA"/>
</dbReference>
<feature type="compositionally biased region" description="Low complexity" evidence="2">
    <location>
        <begin position="257"/>
        <end position="268"/>
    </location>
</feature>
<reference evidence="4" key="1">
    <citation type="submission" date="2020-07" db="EMBL/GenBank/DDBJ databases">
        <authorList>
            <person name="Lin J."/>
        </authorList>
    </citation>
    <scope>NUCLEOTIDE SEQUENCE</scope>
</reference>
<sequence length="335" mass="37044">MGRGAEGVAGFSNCYNPPRASYKEVLMGRAPAHSSKLNTQHLTTHSPPRRSPWGHPIRRSGRRCFRCLASDHSVAVCRGPLRCYRCRKTGHRAFCCREKPGSDVGSMNRAAIYRGRPPVPRVYVPYTEEYLRRVELRRNAILADAIQPANLGPDPIPIIKSALASRFRGYTEDFAGRKLFQSWCTWKDGKERPQAEGGATRTTRNGEDDVEERAANRNRERQDDDRVDGHADVDMEDAPGELVDAEPNPPTHREARGAAASRVIAADALLSPAVSERAAAGRHRTSGRRSEGNRGEGFGEGYAGPNPPTPKEARGTSGFQRLAESRNPARRVRQD</sequence>
<dbReference type="InterPro" id="IPR001878">
    <property type="entry name" value="Znf_CCHC"/>
</dbReference>
<keyword evidence="1" id="KW-0862">Zinc</keyword>
<feature type="region of interest" description="Disordered" evidence="2">
    <location>
        <begin position="189"/>
        <end position="335"/>
    </location>
</feature>
<dbReference type="AlphaFoldDB" id="A0A6V7PSG5"/>
<keyword evidence="1" id="KW-0863">Zinc-finger</keyword>
<dbReference type="SMART" id="SM00343">
    <property type="entry name" value="ZnF_C2HC"/>
    <property type="match status" value="2"/>
</dbReference>
<evidence type="ECO:0000256" key="1">
    <source>
        <dbReference type="PROSITE-ProRule" id="PRU00047"/>
    </source>
</evidence>
<name>A0A6V7PSG5_ANACO</name>
<feature type="compositionally biased region" description="Polar residues" evidence="2">
    <location>
        <begin position="35"/>
        <end position="46"/>
    </location>
</feature>
<dbReference type="PROSITE" id="PS50158">
    <property type="entry name" value="ZF_CCHC"/>
    <property type="match status" value="1"/>
</dbReference>
<feature type="region of interest" description="Disordered" evidence="2">
    <location>
        <begin position="28"/>
        <end position="55"/>
    </location>
</feature>
<dbReference type="GO" id="GO:0003676">
    <property type="term" value="F:nucleic acid binding"/>
    <property type="evidence" value="ECO:0007669"/>
    <property type="project" value="InterPro"/>
</dbReference>
<dbReference type="Gene3D" id="4.10.60.10">
    <property type="entry name" value="Zinc finger, CCHC-type"/>
    <property type="match status" value="1"/>
</dbReference>
<evidence type="ECO:0000256" key="2">
    <source>
        <dbReference type="SAM" id="MobiDB-lite"/>
    </source>
</evidence>
<evidence type="ECO:0000259" key="3">
    <source>
        <dbReference type="PROSITE" id="PS50158"/>
    </source>
</evidence>
<evidence type="ECO:0000313" key="4">
    <source>
        <dbReference type="EMBL" id="CAD1833705.1"/>
    </source>
</evidence>
<keyword evidence="1" id="KW-0479">Metal-binding</keyword>
<gene>
    <name evidence="4" type="ORF">CB5_LOCUS16916</name>
</gene>
<dbReference type="InterPro" id="IPR036875">
    <property type="entry name" value="Znf_CCHC_sf"/>
</dbReference>
<dbReference type="GO" id="GO:0008270">
    <property type="term" value="F:zinc ion binding"/>
    <property type="evidence" value="ECO:0007669"/>
    <property type="project" value="UniProtKB-KW"/>
</dbReference>
<proteinExistence type="predicted"/>
<organism evidence="4">
    <name type="scientific">Ananas comosus var. bracteatus</name>
    <name type="common">red pineapple</name>
    <dbReference type="NCBI Taxonomy" id="296719"/>
    <lineage>
        <taxon>Eukaryota</taxon>
        <taxon>Viridiplantae</taxon>
        <taxon>Streptophyta</taxon>
        <taxon>Embryophyta</taxon>
        <taxon>Tracheophyta</taxon>
        <taxon>Spermatophyta</taxon>
        <taxon>Magnoliopsida</taxon>
        <taxon>Liliopsida</taxon>
        <taxon>Poales</taxon>
        <taxon>Bromeliaceae</taxon>
        <taxon>Bromelioideae</taxon>
        <taxon>Ananas</taxon>
    </lineage>
</organism>
<feature type="domain" description="CCHC-type" evidence="3">
    <location>
        <begin position="82"/>
        <end position="98"/>
    </location>
</feature>
<accession>A0A6V7PSG5</accession>
<protein>
    <recommendedName>
        <fullName evidence="3">CCHC-type domain-containing protein</fullName>
    </recommendedName>
</protein>
<dbReference type="SUPFAM" id="SSF57756">
    <property type="entry name" value="Retrovirus zinc finger-like domains"/>
    <property type="match status" value="1"/>
</dbReference>
<feature type="compositionally biased region" description="Basic and acidic residues" evidence="2">
    <location>
        <begin position="204"/>
        <end position="233"/>
    </location>
</feature>